<comment type="catalytic activity">
    <reaction evidence="9">
        <text>(7R,8S)-7,8-diammoniononanoate + CO2 + ATP = (4R,5S)-dethiobiotin + ADP + phosphate + 3 H(+)</text>
        <dbReference type="Rhea" id="RHEA:15805"/>
        <dbReference type="ChEBI" id="CHEBI:15378"/>
        <dbReference type="ChEBI" id="CHEBI:16526"/>
        <dbReference type="ChEBI" id="CHEBI:30616"/>
        <dbReference type="ChEBI" id="CHEBI:43474"/>
        <dbReference type="ChEBI" id="CHEBI:149469"/>
        <dbReference type="ChEBI" id="CHEBI:149473"/>
        <dbReference type="ChEBI" id="CHEBI:456216"/>
        <dbReference type="EC" id="6.3.3.3"/>
    </reaction>
</comment>
<dbReference type="SUPFAM" id="SSF52540">
    <property type="entry name" value="P-loop containing nucleoside triphosphate hydrolases"/>
    <property type="match status" value="1"/>
</dbReference>
<dbReference type="HAMAP" id="MF_00336">
    <property type="entry name" value="BioD"/>
    <property type="match status" value="1"/>
</dbReference>
<proteinExistence type="inferred from homology"/>
<dbReference type="Proteomes" id="UP001477947">
    <property type="component" value="Chromosome"/>
</dbReference>
<keyword evidence="7 9" id="KW-0460">Magnesium</keyword>
<feature type="binding site" evidence="9">
    <location>
        <begin position="116"/>
        <end position="119"/>
    </location>
    <ligand>
        <name>ATP</name>
        <dbReference type="ChEBI" id="CHEBI:30616"/>
    </ligand>
</feature>
<evidence type="ECO:0000256" key="3">
    <source>
        <dbReference type="ARBA" id="ARBA00022723"/>
    </source>
</evidence>
<evidence type="ECO:0000313" key="10">
    <source>
        <dbReference type="EMBL" id="XAM41565.1"/>
    </source>
</evidence>
<organism evidence="10 11">
    <name type="scientific">Terrisporobacter petrolearius</name>
    <dbReference type="NCBI Taxonomy" id="1460447"/>
    <lineage>
        <taxon>Bacteria</taxon>
        <taxon>Bacillati</taxon>
        <taxon>Bacillota</taxon>
        <taxon>Clostridia</taxon>
        <taxon>Peptostreptococcales</taxon>
        <taxon>Peptostreptococcaceae</taxon>
        <taxon>Terrisporobacter</taxon>
    </lineage>
</organism>
<comment type="catalytic activity">
    <reaction evidence="8">
        <text>(7R,8S)-8-amino-7-(carboxyamino)nonanoate + ATP = (4R,5S)-dethiobiotin + ADP + phosphate + H(+)</text>
        <dbReference type="Rhea" id="RHEA:63684"/>
        <dbReference type="ChEBI" id="CHEBI:15378"/>
        <dbReference type="ChEBI" id="CHEBI:30616"/>
        <dbReference type="ChEBI" id="CHEBI:43474"/>
        <dbReference type="ChEBI" id="CHEBI:149470"/>
        <dbReference type="ChEBI" id="CHEBI:149473"/>
        <dbReference type="ChEBI" id="CHEBI:456216"/>
    </reaction>
</comment>
<protein>
    <recommendedName>
        <fullName evidence="9">ATP-dependent dethiobiotin synthetase BioD</fullName>
        <ecNumber evidence="9">6.3.3.3</ecNumber>
    </recommendedName>
    <alternativeName>
        <fullName evidence="9">DTB synthetase</fullName>
        <shortName evidence="9">DTBS</shortName>
    </alternativeName>
    <alternativeName>
        <fullName evidence="9">Dethiobiotin synthase</fullName>
    </alternativeName>
</protein>
<dbReference type="EC" id="6.3.3.3" evidence="9"/>
<comment type="cofactor">
    <cofactor evidence="9">
        <name>Mg(2+)</name>
        <dbReference type="ChEBI" id="CHEBI:18420"/>
    </cofactor>
</comment>
<evidence type="ECO:0000256" key="6">
    <source>
        <dbReference type="ARBA" id="ARBA00022840"/>
    </source>
</evidence>
<feature type="active site" evidence="9">
    <location>
        <position position="38"/>
    </location>
</feature>
<comment type="caution">
    <text evidence="9">Lacks conserved residue(s) required for the propagation of feature annotation.</text>
</comment>
<keyword evidence="11" id="KW-1185">Reference proteome</keyword>
<evidence type="ECO:0000256" key="5">
    <source>
        <dbReference type="ARBA" id="ARBA00022756"/>
    </source>
</evidence>
<dbReference type="Pfam" id="PF13500">
    <property type="entry name" value="AAA_26"/>
    <property type="match status" value="1"/>
</dbReference>
<evidence type="ECO:0000256" key="7">
    <source>
        <dbReference type="ARBA" id="ARBA00022842"/>
    </source>
</evidence>
<keyword evidence="2 9" id="KW-0436">Ligase</keyword>
<dbReference type="PIRSF" id="PIRSF006755">
    <property type="entry name" value="DTB_synth"/>
    <property type="match status" value="1"/>
</dbReference>
<comment type="subcellular location">
    <subcellularLocation>
        <location evidence="9">Cytoplasm</location>
    </subcellularLocation>
</comment>
<dbReference type="CDD" id="cd03109">
    <property type="entry name" value="DTBS"/>
    <property type="match status" value="1"/>
</dbReference>
<comment type="pathway">
    <text evidence="9">Cofactor biosynthesis; biotin biosynthesis; biotin from 7,8-diaminononanoate: step 1/2.</text>
</comment>
<reference evidence="10 11" key="1">
    <citation type="submission" date="2024-04" db="EMBL/GenBank/DDBJ databases">
        <title>Isolation and characterization of novel acetogenic strains of the genera Terrisporobacter and Acetoanaerobium.</title>
        <authorList>
            <person name="Boeer T."/>
            <person name="Schueler M.A."/>
            <person name="Lueschen A."/>
            <person name="Eysell L."/>
            <person name="Droege J."/>
            <person name="Heinemann M."/>
            <person name="Engelhardt L."/>
            <person name="Basen M."/>
            <person name="Daniel R."/>
        </authorList>
    </citation>
    <scope>NUCLEOTIDE SEQUENCE [LARGE SCALE GENOMIC DNA]</scope>
    <source>
        <strain evidence="10 11">ELB</strain>
    </source>
</reference>
<comment type="subunit">
    <text evidence="9">Homodimer.</text>
</comment>
<name>A0ABZ3FCM8_9FIRM</name>
<evidence type="ECO:0000256" key="2">
    <source>
        <dbReference type="ARBA" id="ARBA00022598"/>
    </source>
</evidence>
<gene>
    <name evidence="10" type="primary">bioD1</name>
    <name evidence="9" type="synonym">bioD</name>
    <name evidence="10" type="ORF">TPELB_18780</name>
</gene>
<feature type="binding site" evidence="9">
    <location>
        <position position="55"/>
    </location>
    <ligand>
        <name>ATP</name>
        <dbReference type="ChEBI" id="CHEBI:30616"/>
    </ligand>
</feature>
<keyword evidence="1 9" id="KW-0963">Cytoplasm</keyword>
<comment type="function">
    <text evidence="9">Catalyzes a mechanistically unusual reaction, the ATP-dependent insertion of CO2 between the N7 and N8 nitrogen atoms of 7,8-diaminopelargonic acid (DAPA, also called 7,8-diammoniononanoate) to form a ureido ring.</text>
</comment>
<dbReference type="Gene3D" id="3.40.50.300">
    <property type="entry name" value="P-loop containing nucleotide triphosphate hydrolases"/>
    <property type="match status" value="1"/>
</dbReference>
<comment type="similarity">
    <text evidence="9">Belongs to the dethiobiotin synthetase family.</text>
</comment>
<dbReference type="NCBIfam" id="TIGR00347">
    <property type="entry name" value="bioD"/>
    <property type="match status" value="1"/>
</dbReference>
<feature type="binding site" evidence="9">
    <location>
        <position position="116"/>
    </location>
    <ligand>
        <name>Mg(2+)</name>
        <dbReference type="ChEBI" id="CHEBI:18420"/>
    </ligand>
</feature>
<feature type="binding site" evidence="9">
    <location>
        <position position="55"/>
    </location>
    <ligand>
        <name>Mg(2+)</name>
        <dbReference type="ChEBI" id="CHEBI:18420"/>
    </ligand>
</feature>
<evidence type="ECO:0000256" key="8">
    <source>
        <dbReference type="ARBA" id="ARBA00047386"/>
    </source>
</evidence>
<feature type="binding site" evidence="9">
    <location>
        <begin position="179"/>
        <end position="180"/>
    </location>
    <ligand>
        <name>ATP</name>
        <dbReference type="ChEBI" id="CHEBI:30616"/>
    </ligand>
</feature>
<dbReference type="InterPro" id="IPR027417">
    <property type="entry name" value="P-loop_NTPase"/>
</dbReference>
<evidence type="ECO:0000313" key="11">
    <source>
        <dbReference type="Proteomes" id="UP001477947"/>
    </source>
</evidence>
<feature type="binding site" evidence="9">
    <location>
        <begin position="13"/>
        <end position="18"/>
    </location>
    <ligand>
        <name>ATP</name>
        <dbReference type="ChEBI" id="CHEBI:30616"/>
    </ligand>
</feature>
<dbReference type="EMBL" id="CP154622">
    <property type="protein sequence ID" value="XAM41565.1"/>
    <property type="molecule type" value="Genomic_DNA"/>
</dbReference>
<accession>A0ABZ3FCM8</accession>
<evidence type="ECO:0000256" key="1">
    <source>
        <dbReference type="ARBA" id="ARBA00022490"/>
    </source>
</evidence>
<sequence length="227" mass="25426">MNRRVFITGTSTDVGKTYISSLLVKSLRENNINCGYFKGALSGAYLEDNELLPGDAKEVCTRANLNCKPKDLVSYTFKEPVSPHLAAKINNEIIELNKIKEDFDRISRVYDFMVVEGCGGIVCPLRFDDKKIMLTDIIKLLNLPIIIVADGGLGTINDTVLTTEYAKSQGFSIIGIILNNYDENNIMHIDNKKMIEELTKIPVIACVKENDESINISLKEIIEKYNI</sequence>
<evidence type="ECO:0000256" key="4">
    <source>
        <dbReference type="ARBA" id="ARBA00022741"/>
    </source>
</evidence>
<keyword evidence="5 9" id="KW-0093">Biotin biosynthesis</keyword>
<feature type="binding site" evidence="9">
    <location>
        <position position="17"/>
    </location>
    <ligand>
        <name>Mg(2+)</name>
        <dbReference type="ChEBI" id="CHEBI:18420"/>
    </ligand>
</feature>
<keyword evidence="4 9" id="KW-0547">Nucleotide-binding</keyword>
<keyword evidence="3 9" id="KW-0479">Metal-binding</keyword>
<dbReference type="RefSeq" id="WP_343339446.1">
    <property type="nucleotide sequence ID" value="NZ_CP154616.1"/>
</dbReference>
<dbReference type="InterPro" id="IPR004472">
    <property type="entry name" value="DTB_synth_BioD"/>
</dbReference>
<keyword evidence="6 9" id="KW-0067">ATP-binding</keyword>
<dbReference type="PANTHER" id="PTHR43210">
    <property type="entry name" value="DETHIOBIOTIN SYNTHETASE"/>
    <property type="match status" value="1"/>
</dbReference>
<feature type="binding site" evidence="9">
    <location>
        <position position="42"/>
    </location>
    <ligand>
        <name>substrate</name>
    </ligand>
</feature>
<evidence type="ECO:0000256" key="9">
    <source>
        <dbReference type="HAMAP-Rule" id="MF_00336"/>
    </source>
</evidence>
<dbReference type="PANTHER" id="PTHR43210:SF2">
    <property type="entry name" value="ATP-DEPENDENT DETHIOBIOTIN SYNTHETASE BIOD 2"/>
    <property type="match status" value="1"/>
</dbReference>
<dbReference type="GO" id="GO:0004141">
    <property type="term" value="F:dethiobiotin synthase activity"/>
    <property type="evidence" value="ECO:0007669"/>
    <property type="project" value="UniProtKB-EC"/>
</dbReference>